<feature type="non-terminal residue" evidence="2">
    <location>
        <position position="563"/>
    </location>
</feature>
<dbReference type="GO" id="GO:0006270">
    <property type="term" value="P:DNA replication initiation"/>
    <property type="evidence" value="ECO:0007669"/>
    <property type="project" value="InterPro"/>
</dbReference>
<evidence type="ECO:0000313" key="2">
    <source>
        <dbReference type="EMBL" id="CAE8614915.1"/>
    </source>
</evidence>
<proteinExistence type="predicted"/>
<feature type="region of interest" description="Disordered" evidence="1">
    <location>
        <begin position="287"/>
        <end position="343"/>
    </location>
</feature>
<feature type="compositionally biased region" description="Low complexity" evidence="1">
    <location>
        <begin position="385"/>
        <end position="402"/>
    </location>
</feature>
<name>A0A813FWY0_POLGL</name>
<accession>A0A813FWY0</accession>
<comment type="caution">
    <text evidence="2">The sequence shown here is derived from an EMBL/GenBank/DDBJ whole genome shotgun (WGS) entry which is preliminary data.</text>
</comment>
<feature type="compositionally biased region" description="Basic and acidic residues" evidence="1">
    <location>
        <begin position="293"/>
        <end position="318"/>
    </location>
</feature>
<dbReference type="AlphaFoldDB" id="A0A813FWY0"/>
<evidence type="ECO:0000256" key="1">
    <source>
        <dbReference type="SAM" id="MobiDB-lite"/>
    </source>
</evidence>
<keyword evidence="3" id="KW-1185">Reference proteome</keyword>
<gene>
    <name evidence="2" type="ORF">PGLA1383_LOCUS32635</name>
</gene>
<evidence type="ECO:0008006" key="4">
    <source>
        <dbReference type="Google" id="ProtNLM"/>
    </source>
</evidence>
<dbReference type="GO" id="GO:0043596">
    <property type="term" value="C:nuclear replication fork"/>
    <property type="evidence" value="ECO:0007669"/>
    <property type="project" value="TreeGrafter"/>
</dbReference>
<dbReference type="Proteomes" id="UP000654075">
    <property type="component" value="Unassembled WGS sequence"/>
</dbReference>
<dbReference type="InterPro" id="IPR040184">
    <property type="entry name" value="Mcm10"/>
</dbReference>
<sequence>MDKCISYRRQQQARDRDTLIIGVLYQLSPKEKLANGEQYLRWCLTDLAQPKPRQVVVHVRFAAYSHWRAGEPAASARKGAILAVLNPAFVEGGEGSGKTNTDPVLRVERAKQIVKLGECPSLGACQIKACPNPCNLEDRQRFCEMHLSMVYADKKLRTAAGGGADSGTAALLRMSQKRSTSKLAREYRNAGEVENEIDNEEEAGRVRREMDNKRNRTAVAVRLDDRRFDTTDSKEDYFRCIRTGNRPDSSSSSRVPVLGRGLDEDGFLDLDIATMDSHEKLQAKRMMATMQQRSKELSAEAADSKVRRKEKPSVKAEDLLPQLPQKTASEGQPSDKVIKAQDKQSLTDLVQAMAVKRHARRGGVANRSSAVEKPALRQILRSSQAGPSAETEASGSAEVAAEATSSAAPATFNSNINNSNSNSNNSNATASLAADLASPILTFLYPAPDTPRAEAATFLTAESSDTPAVAPELEAIPEFTHEVESETISETAVNSIEATGDELLPTNPDATTTTTQLEPALAPAEDHDEDEAVALLRKLAFAGQDAVALVNFLQAAEGPILSR</sequence>
<organism evidence="2 3">
    <name type="scientific">Polarella glacialis</name>
    <name type="common">Dinoflagellate</name>
    <dbReference type="NCBI Taxonomy" id="89957"/>
    <lineage>
        <taxon>Eukaryota</taxon>
        <taxon>Sar</taxon>
        <taxon>Alveolata</taxon>
        <taxon>Dinophyceae</taxon>
        <taxon>Suessiales</taxon>
        <taxon>Suessiaceae</taxon>
        <taxon>Polarella</taxon>
    </lineage>
</organism>
<dbReference type="OrthoDB" id="273123at2759"/>
<reference evidence="2" key="1">
    <citation type="submission" date="2021-02" db="EMBL/GenBank/DDBJ databases">
        <authorList>
            <person name="Dougan E. K."/>
            <person name="Rhodes N."/>
            <person name="Thang M."/>
            <person name="Chan C."/>
        </authorList>
    </citation>
    <scope>NUCLEOTIDE SEQUENCE</scope>
</reference>
<dbReference type="GO" id="GO:0003697">
    <property type="term" value="F:single-stranded DNA binding"/>
    <property type="evidence" value="ECO:0007669"/>
    <property type="project" value="InterPro"/>
</dbReference>
<dbReference type="GO" id="GO:0003688">
    <property type="term" value="F:DNA replication origin binding"/>
    <property type="evidence" value="ECO:0007669"/>
    <property type="project" value="TreeGrafter"/>
</dbReference>
<dbReference type="EMBL" id="CAJNNV010025527">
    <property type="protein sequence ID" value="CAE8614915.1"/>
    <property type="molecule type" value="Genomic_DNA"/>
</dbReference>
<dbReference type="PANTHER" id="PTHR13454:SF11">
    <property type="entry name" value="PROTEIN MCM10 HOMOLOG"/>
    <property type="match status" value="1"/>
</dbReference>
<protein>
    <recommendedName>
        <fullName evidence="4">Zinc finger Mcm10/DnaG-type domain-containing protein</fullName>
    </recommendedName>
</protein>
<feature type="region of interest" description="Disordered" evidence="1">
    <location>
        <begin position="381"/>
        <end position="402"/>
    </location>
</feature>
<dbReference type="InterPro" id="IPR012340">
    <property type="entry name" value="NA-bd_OB-fold"/>
</dbReference>
<dbReference type="PANTHER" id="PTHR13454">
    <property type="entry name" value="PROTEIN MCM10 HOMOLOG"/>
    <property type="match status" value="1"/>
</dbReference>
<dbReference type="Gene3D" id="2.40.50.140">
    <property type="entry name" value="Nucleic acid-binding proteins"/>
    <property type="match status" value="1"/>
</dbReference>
<evidence type="ECO:0000313" key="3">
    <source>
        <dbReference type="Proteomes" id="UP000654075"/>
    </source>
</evidence>